<proteinExistence type="predicted"/>
<sequence>LTQIRLDALNILPYNKNSLVNDVASHYLHNNNSSNISTGANVDFVRRVRRARSTLQEQYDSIVKNQTVAEGVVNEAKEIESKASVALKEATDERDRTKKEFAKELRNNETAVAAYDSAVDAERNAREAAANATNAYNASFKAWEPFDVKRNA</sequence>
<comment type="caution">
    <text evidence="1">The sequence shown here is derived from an EMBL/GenBank/DDBJ whole genome shotgun (WGS) entry which is preliminary data.</text>
</comment>
<feature type="non-terminal residue" evidence="1">
    <location>
        <position position="1"/>
    </location>
</feature>
<dbReference type="AlphaFoldDB" id="A0AAV5WTY7"/>
<organism evidence="1 2">
    <name type="scientific">Pristionchus fissidentatus</name>
    <dbReference type="NCBI Taxonomy" id="1538716"/>
    <lineage>
        <taxon>Eukaryota</taxon>
        <taxon>Metazoa</taxon>
        <taxon>Ecdysozoa</taxon>
        <taxon>Nematoda</taxon>
        <taxon>Chromadorea</taxon>
        <taxon>Rhabditida</taxon>
        <taxon>Rhabditina</taxon>
        <taxon>Diplogasteromorpha</taxon>
        <taxon>Diplogasteroidea</taxon>
        <taxon>Neodiplogasteridae</taxon>
        <taxon>Pristionchus</taxon>
    </lineage>
</organism>
<feature type="non-terminal residue" evidence="1">
    <location>
        <position position="152"/>
    </location>
</feature>
<accession>A0AAV5WTY7</accession>
<protein>
    <submittedName>
        <fullName evidence="1">Uncharacterized protein</fullName>
    </submittedName>
</protein>
<evidence type="ECO:0000313" key="2">
    <source>
        <dbReference type="Proteomes" id="UP001432322"/>
    </source>
</evidence>
<evidence type="ECO:0000313" key="1">
    <source>
        <dbReference type="EMBL" id="GMT34139.1"/>
    </source>
</evidence>
<reference evidence="1" key="1">
    <citation type="submission" date="2023-10" db="EMBL/GenBank/DDBJ databases">
        <title>Genome assembly of Pristionchus species.</title>
        <authorList>
            <person name="Yoshida K."/>
            <person name="Sommer R.J."/>
        </authorList>
    </citation>
    <scope>NUCLEOTIDE SEQUENCE</scope>
    <source>
        <strain evidence="1">RS5133</strain>
    </source>
</reference>
<dbReference type="Proteomes" id="UP001432322">
    <property type="component" value="Unassembled WGS sequence"/>
</dbReference>
<dbReference type="EMBL" id="BTSY01000006">
    <property type="protein sequence ID" value="GMT34139.1"/>
    <property type="molecule type" value="Genomic_DNA"/>
</dbReference>
<keyword evidence="2" id="KW-1185">Reference proteome</keyword>
<name>A0AAV5WTY7_9BILA</name>
<gene>
    <name evidence="1" type="ORF">PFISCL1PPCAC_25436</name>
</gene>